<comment type="subcellular location">
    <subcellularLocation>
        <location evidence="1">Secreted</location>
    </subcellularLocation>
</comment>
<dbReference type="OrthoDB" id="9907178at2759"/>
<dbReference type="InterPro" id="IPR016054">
    <property type="entry name" value="LY6_UPA_recep-like"/>
</dbReference>
<dbReference type="PANTHER" id="PTHR20914:SF25">
    <property type="entry name" value="PHOSPHOLIPASE A2 INHIBITOR AND LY6_PLAUR DOMAIN-CONTAINING PROTEIN"/>
    <property type="match status" value="1"/>
</dbReference>
<dbReference type="Gene3D" id="2.10.60.10">
    <property type="entry name" value="CD59"/>
    <property type="match status" value="1"/>
</dbReference>
<dbReference type="InterPro" id="IPR045860">
    <property type="entry name" value="Snake_toxin-like_sf"/>
</dbReference>
<evidence type="ECO:0000259" key="4">
    <source>
        <dbReference type="Pfam" id="PF00021"/>
    </source>
</evidence>
<accession>A0A8J1LDR0</accession>
<dbReference type="CDD" id="cd23572">
    <property type="entry name" value="TFP_LU_ECD_PINLYP_rpt2"/>
    <property type="match status" value="1"/>
</dbReference>
<gene>
    <name evidence="6" type="primary">LOC121396618</name>
</gene>
<dbReference type="PANTHER" id="PTHR20914">
    <property type="entry name" value="LY6/PLAUR DOMAIN-CONTAINING PROTEIN 8"/>
    <property type="match status" value="1"/>
</dbReference>
<dbReference type="Proteomes" id="UP000186698">
    <property type="component" value="Chromosome 7S"/>
</dbReference>
<dbReference type="InterPro" id="IPR050918">
    <property type="entry name" value="CNF-like_PLA2_Inhibitor"/>
</dbReference>
<evidence type="ECO:0000313" key="6">
    <source>
        <dbReference type="RefSeq" id="XP_041427672.1"/>
    </source>
</evidence>
<keyword evidence="3" id="KW-0732">Signal</keyword>
<evidence type="ECO:0000256" key="3">
    <source>
        <dbReference type="SAM" id="SignalP"/>
    </source>
</evidence>
<protein>
    <submittedName>
        <fullName evidence="6">Phospholipase A2 inhibitor subunit gamma B-like</fullName>
    </submittedName>
</protein>
<dbReference type="GO" id="GO:0005576">
    <property type="term" value="C:extracellular region"/>
    <property type="evidence" value="ECO:0007669"/>
    <property type="project" value="UniProtKB-SubCell"/>
</dbReference>
<dbReference type="RefSeq" id="XP_041427672.1">
    <property type="nucleotide sequence ID" value="XM_041571738.1"/>
</dbReference>
<dbReference type="SUPFAM" id="SSF57302">
    <property type="entry name" value="Snake toxin-like"/>
    <property type="match status" value="2"/>
</dbReference>
<feature type="chain" id="PRO_5035234260" evidence="3">
    <location>
        <begin position="32"/>
        <end position="282"/>
    </location>
</feature>
<sequence length="282" mass="29327">MCLWRLGNLLTMRSAVGLLCVLSALVPTGDCISCVACIELASTSCRGKSMECPPGAVCGTSFLKASDMLKGVIRSCFQQSDCKKNGTFSVEDYKGKQTVSCCATNNCTPPKPTWNDSPDIKLNGLMCPSCVSFSNGCFGTDQVSCSGDENYCFTQSLRTSGPFSVTLSGCATESLCQMGNGSVNLDSKTNSTVHCTKANIGDAKTTELTVTSDLKTNSTEHGTRVNTGNAIKLAATVMATIKSGDAGSAGTSSSTSILHSSLASILFLCQSAILLSLSSINL</sequence>
<dbReference type="Pfam" id="PF00021">
    <property type="entry name" value="UPAR_LY6"/>
    <property type="match status" value="2"/>
</dbReference>
<reference evidence="6" key="1">
    <citation type="submission" date="2025-08" db="UniProtKB">
        <authorList>
            <consortium name="RefSeq"/>
        </authorList>
    </citation>
    <scope>IDENTIFICATION</scope>
    <source>
        <strain evidence="6">J_2021</strain>
        <tissue evidence="6">Erythrocytes</tissue>
    </source>
</reference>
<dbReference type="GeneID" id="121396618"/>
<dbReference type="AlphaFoldDB" id="A0A8J1LDR0"/>
<keyword evidence="5" id="KW-1185">Reference proteome</keyword>
<proteinExistence type="predicted"/>
<feature type="domain" description="UPAR/Ly6" evidence="4">
    <location>
        <begin position="123"/>
        <end position="195"/>
    </location>
</feature>
<dbReference type="KEGG" id="xla:121396618"/>
<dbReference type="GO" id="GO:0019834">
    <property type="term" value="F:phospholipase A2 inhibitor activity"/>
    <property type="evidence" value="ECO:0007669"/>
    <property type="project" value="UniProtKB-KW"/>
</dbReference>
<feature type="domain" description="UPAR/Ly6" evidence="4">
    <location>
        <begin position="33"/>
        <end position="108"/>
    </location>
</feature>
<feature type="signal peptide" evidence="3">
    <location>
        <begin position="1"/>
        <end position="31"/>
    </location>
</feature>
<keyword evidence="2" id="KW-0964">Secreted</keyword>
<keyword evidence="6" id="KW-0593">Phospholipase A2 inhibitor</keyword>
<organism evidence="5 6">
    <name type="scientific">Xenopus laevis</name>
    <name type="common">African clawed frog</name>
    <dbReference type="NCBI Taxonomy" id="8355"/>
    <lineage>
        <taxon>Eukaryota</taxon>
        <taxon>Metazoa</taxon>
        <taxon>Chordata</taxon>
        <taxon>Craniata</taxon>
        <taxon>Vertebrata</taxon>
        <taxon>Euteleostomi</taxon>
        <taxon>Amphibia</taxon>
        <taxon>Batrachia</taxon>
        <taxon>Anura</taxon>
        <taxon>Pipoidea</taxon>
        <taxon>Pipidae</taxon>
        <taxon>Xenopodinae</taxon>
        <taxon>Xenopus</taxon>
        <taxon>Xenopus</taxon>
    </lineage>
</organism>
<evidence type="ECO:0000256" key="1">
    <source>
        <dbReference type="ARBA" id="ARBA00004613"/>
    </source>
</evidence>
<dbReference type="CDD" id="cd00117">
    <property type="entry name" value="TFP"/>
    <property type="match status" value="1"/>
</dbReference>
<evidence type="ECO:0000256" key="2">
    <source>
        <dbReference type="ARBA" id="ARBA00022525"/>
    </source>
</evidence>
<evidence type="ECO:0000313" key="5">
    <source>
        <dbReference type="Proteomes" id="UP000186698"/>
    </source>
</evidence>
<name>A0A8J1LDR0_XENLA</name>